<evidence type="ECO:0000313" key="1">
    <source>
        <dbReference type="EMBL" id="PSV85492.1"/>
    </source>
</evidence>
<dbReference type="EMBL" id="PYOI01000005">
    <property type="protein sequence ID" value="PSV85492.1"/>
    <property type="molecule type" value="Genomic_DNA"/>
</dbReference>
<comment type="caution">
    <text evidence="1">The sequence shown here is derived from an EMBL/GenBank/DDBJ whole genome shotgun (WGS) entry which is preliminary data.</text>
</comment>
<reference evidence="1 2" key="1">
    <citation type="submission" date="2018-01" db="EMBL/GenBank/DDBJ databases">
        <title>Whole genome sequencing of Histamine producing bacteria.</title>
        <authorList>
            <person name="Butler K."/>
        </authorList>
    </citation>
    <scope>NUCLEOTIDE SEQUENCE [LARGE SCALE GENOMIC DNA]</scope>
    <source>
        <strain evidence="1 2">ATCC 25521</strain>
    </source>
</reference>
<name>A0ABX5GIK4_PHOLE</name>
<protein>
    <recommendedName>
        <fullName evidence="3">Beta-propeller domain-containing protein</fullName>
    </recommendedName>
</protein>
<gene>
    <name evidence="1" type="ORF">CTM94_05295</name>
</gene>
<dbReference type="PROSITE" id="PS51257">
    <property type="entry name" value="PROKAR_LIPOPROTEIN"/>
    <property type="match status" value="1"/>
</dbReference>
<sequence>MTLNLNKTKWLTLPILCFLFGLVSCKESDEQVIYNHIDNEPTQDENNESNISTIPLLESYLKKGLEVKNATVIQRDTNLNSDMVMVESTSTSPANSTFSDTNVQEAGIDEADFVKHYDGYAFSYYDERVYYYLEASPALADTSIENTSPYKQGIRVFDLNAPPNDNDPIVEFPLADDLGTVSGLYIHQGENPQLLLLADDWKQGIQLRGYDARLPMSNLIEKMNIHVPGRLLTSRKMDNKLYVVSSFMPIIHAPALDSFIQYPIDDEQKKHNEELIQKVTLKELLPNMNINGNEIPLIDHDSCQIPDDDIIADASLTLISIIDLNDITNISSACLAANSNNTYVSYDALYLSIDSAFYDINGLESEAFSDIYRFKLSDSGPIKAGKQRLNGRVGYNQPFRLSEYQEHLRIITTDNRLDHQLHTLKLTDTEMTKLASLPNAQNPEPIGKPGENIFGVRFSQDRAYIVTFLTQDPFYVIDLKNPALPKILGELELPGFSTYLHPFNEKLVFGLGKESDWSGGVKLALFDVSVPSQPQVLTELIVGDSYSYSPALYNHRALSFLSSNSGQPEKIAVPMSVYQSNFIWDFDGLYLLEVDLTTNNESMRLHDIMTIETNNSLNYSQLSSYDRGILSQTKAFFIYNGKLFQQRW</sequence>
<dbReference type="InterPro" id="IPR019198">
    <property type="entry name" value="Beta_propeller_containing"/>
</dbReference>
<dbReference type="SUPFAM" id="SSF82171">
    <property type="entry name" value="DPP6 N-terminal domain-like"/>
    <property type="match status" value="1"/>
</dbReference>
<evidence type="ECO:0000313" key="2">
    <source>
        <dbReference type="Proteomes" id="UP000241566"/>
    </source>
</evidence>
<organism evidence="1 2">
    <name type="scientific">Photobacterium leiognathi</name>
    <dbReference type="NCBI Taxonomy" id="553611"/>
    <lineage>
        <taxon>Bacteria</taxon>
        <taxon>Pseudomonadati</taxon>
        <taxon>Pseudomonadota</taxon>
        <taxon>Gammaproteobacteria</taxon>
        <taxon>Vibrionales</taxon>
        <taxon>Vibrionaceae</taxon>
        <taxon>Photobacterium</taxon>
    </lineage>
</organism>
<evidence type="ECO:0008006" key="3">
    <source>
        <dbReference type="Google" id="ProtNLM"/>
    </source>
</evidence>
<dbReference type="Proteomes" id="UP000241566">
    <property type="component" value="Unassembled WGS sequence"/>
</dbReference>
<keyword evidence="2" id="KW-1185">Reference proteome</keyword>
<proteinExistence type="predicted"/>
<dbReference type="Pfam" id="PF09826">
    <property type="entry name" value="Beta_propel"/>
    <property type="match status" value="1"/>
</dbReference>
<accession>A0ABX5GIK4</accession>
<dbReference type="RefSeq" id="WP_045062659.1">
    <property type="nucleotide sequence ID" value="NZ_CP131601.1"/>
</dbReference>